<evidence type="ECO:0000313" key="8">
    <source>
        <dbReference type="Proteomes" id="UP000187429"/>
    </source>
</evidence>
<dbReference type="FunFam" id="3.20.20.100:FF:000007">
    <property type="entry name" value="NAD(P)H-dependent D-xylose reductase xyl1"/>
    <property type="match status" value="1"/>
</dbReference>
<evidence type="ECO:0000256" key="4">
    <source>
        <dbReference type="PIRSR" id="PIRSR000097-2"/>
    </source>
</evidence>
<dbReference type="EMBL" id="LSSM01000136">
    <property type="protein sequence ID" value="OMJ29926.1"/>
    <property type="molecule type" value="Genomic_DNA"/>
</dbReference>
<comment type="caution">
    <text evidence="7">The sequence shown here is derived from an EMBL/GenBank/DDBJ whole genome shotgun (WGS) entry which is preliminary data.</text>
</comment>
<dbReference type="InterPro" id="IPR036812">
    <property type="entry name" value="NAD(P)_OxRdtase_dom_sf"/>
</dbReference>
<evidence type="ECO:0000256" key="3">
    <source>
        <dbReference type="PIRSR" id="PIRSR000097-1"/>
    </source>
</evidence>
<keyword evidence="2" id="KW-0560">Oxidoreductase</keyword>
<keyword evidence="8" id="KW-1185">Reference proteome</keyword>
<dbReference type="AlphaFoldDB" id="A0A1R1YT09"/>
<dbReference type="InterPro" id="IPR023210">
    <property type="entry name" value="NADP_OxRdtase_dom"/>
</dbReference>
<dbReference type="Gene3D" id="3.20.20.100">
    <property type="entry name" value="NADP-dependent oxidoreductase domain"/>
    <property type="match status" value="1"/>
</dbReference>
<accession>A0A1R1YT09</accession>
<evidence type="ECO:0000256" key="1">
    <source>
        <dbReference type="ARBA" id="ARBA00007905"/>
    </source>
</evidence>
<reference evidence="8" key="1">
    <citation type="submission" date="2017-01" db="EMBL/GenBank/DDBJ databases">
        <authorList>
            <person name="Wang Y."/>
            <person name="White M."/>
            <person name="Kvist S."/>
            <person name="Moncalvo J.-M."/>
        </authorList>
    </citation>
    <scope>NUCLEOTIDE SEQUENCE [LARGE SCALE GENOMIC DNA]</scope>
    <source>
        <strain evidence="8">ID-206-W2</strain>
    </source>
</reference>
<dbReference type="PANTHER" id="PTHR11732">
    <property type="entry name" value="ALDO/KETO REDUCTASE"/>
    <property type="match status" value="1"/>
</dbReference>
<evidence type="ECO:0000313" key="7">
    <source>
        <dbReference type="EMBL" id="OMJ29926.1"/>
    </source>
</evidence>
<evidence type="ECO:0000256" key="5">
    <source>
        <dbReference type="PIRSR" id="PIRSR000097-3"/>
    </source>
</evidence>
<dbReference type="PRINTS" id="PR00069">
    <property type="entry name" value="ALDKETRDTASE"/>
</dbReference>
<gene>
    <name evidence="7" type="ORF">AYI69_g550</name>
</gene>
<feature type="site" description="Lowers pKa of active site Tyr" evidence="5">
    <location>
        <position position="83"/>
    </location>
</feature>
<proteinExistence type="inferred from homology"/>
<feature type="binding site" evidence="4">
    <location>
        <position position="116"/>
    </location>
    <ligand>
        <name>substrate</name>
    </ligand>
</feature>
<organism evidence="7 8">
    <name type="scientific">Smittium culicis</name>
    <dbReference type="NCBI Taxonomy" id="133412"/>
    <lineage>
        <taxon>Eukaryota</taxon>
        <taxon>Fungi</taxon>
        <taxon>Fungi incertae sedis</taxon>
        <taxon>Zoopagomycota</taxon>
        <taxon>Kickxellomycotina</taxon>
        <taxon>Harpellomycetes</taxon>
        <taxon>Harpellales</taxon>
        <taxon>Legeriomycetaceae</taxon>
        <taxon>Smittium</taxon>
    </lineage>
</organism>
<feature type="active site" description="Proton donor" evidence="3">
    <location>
        <position position="54"/>
    </location>
</feature>
<comment type="similarity">
    <text evidence="1">Belongs to the aldo/keto reductase family.</text>
</comment>
<dbReference type="SUPFAM" id="SSF51430">
    <property type="entry name" value="NAD(P)-linked oxidoreductase"/>
    <property type="match status" value="1"/>
</dbReference>
<dbReference type="Pfam" id="PF00248">
    <property type="entry name" value="Aldo_ket_red"/>
    <property type="match status" value="1"/>
</dbReference>
<protein>
    <submittedName>
        <fullName evidence="7">4-dihydromethyl-trisporate dehydrogenase</fullName>
    </submittedName>
</protein>
<dbReference type="InterPro" id="IPR020471">
    <property type="entry name" value="AKR"/>
</dbReference>
<dbReference type="PIRSF" id="PIRSF000097">
    <property type="entry name" value="AKR"/>
    <property type="match status" value="1"/>
</dbReference>
<dbReference type="InterPro" id="IPR018170">
    <property type="entry name" value="Aldo/ket_reductase_CS"/>
</dbReference>
<evidence type="ECO:0000259" key="6">
    <source>
        <dbReference type="Pfam" id="PF00248"/>
    </source>
</evidence>
<feature type="domain" description="NADP-dependent oxidoreductase" evidence="6">
    <location>
        <begin position="21"/>
        <end position="308"/>
    </location>
</feature>
<evidence type="ECO:0000256" key="2">
    <source>
        <dbReference type="ARBA" id="ARBA00023002"/>
    </source>
</evidence>
<dbReference type="GO" id="GO:0016491">
    <property type="term" value="F:oxidoreductase activity"/>
    <property type="evidence" value="ECO:0007669"/>
    <property type="project" value="UniProtKB-KW"/>
</dbReference>
<sequence>MSLEKIEAIKLSATNDKMPQIGFGTWKIPKEVCKEVVFQAIKAGYRLFDCAPSYENEVEVGQGIKKAIDQGIVTRSELFITTKLFSTHHRKEHVKLGIERSLRDLGLEYLDLYLIHSPVALKHVSFEERYPPTLYYDLVEQKIIVDQVPLHETWAAMEQLVHSGLTRNIGISNINASLLMDLLSYAKIKPSVLQIELHPYLTRKKLVSFAKSKGIAITAYSSFGDTSYHSMGMVDKSSGFVPLLENKTILDIANNYSVTAAQVLLRWAVQQNIAVIPKSTNAERISLNMQVYNFVLSNEEMKSIDDLNKDVRFVDPDFYIECCPFYAN</sequence>
<dbReference type="OrthoDB" id="416253at2759"/>
<dbReference type="Proteomes" id="UP000187429">
    <property type="component" value="Unassembled WGS sequence"/>
</dbReference>
<name>A0A1R1YT09_9FUNG</name>
<dbReference type="PROSITE" id="PS00798">
    <property type="entry name" value="ALDOKETO_REDUCTASE_1"/>
    <property type="match status" value="1"/>
</dbReference>